<dbReference type="PROSITE" id="PS50206">
    <property type="entry name" value="RHODANESE_3"/>
    <property type="match status" value="1"/>
</dbReference>
<evidence type="ECO:0000313" key="4">
    <source>
        <dbReference type="EMBL" id="SUJ02108.1"/>
    </source>
</evidence>
<dbReference type="InterPro" id="IPR001763">
    <property type="entry name" value="Rhodanese-like_dom"/>
</dbReference>
<dbReference type="EC" id="2.8.1.1" evidence="4"/>
<proteinExistence type="predicted"/>
<dbReference type="Pfam" id="PF00581">
    <property type="entry name" value="Rhodanese"/>
    <property type="match status" value="1"/>
</dbReference>
<evidence type="ECO:0000313" key="5">
    <source>
        <dbReference type="Proteomes" id="UP000254069"/>
    </source>
</evidence>
<dbReference type="PANTHER" id="PTHR45431:SF3">
    <property type="entry name" value="RHODANESE-LIKE DOMAIN-CONTAINING PROTEIN 15, CHLOROPLASTIC"/>
    <property type="match status" value="1"/>
</dbReference>
<dbReference type="Proteomes" id="UP000254069">
    <property type="component" value="Unassembled WGS sequence"/>
</dbReference>
<name>A0A380BIU0_9GAMM</name>
<sequence length="127" mass="13876">MKIITRTQRQFLWLTTLLFAVLLSLSARAEQMVPEVALTKVAQGAMLVDVRTPEEYAEGHLPEAVNIPFEQIAEAFAKQGIAKDTPVVVYCRSGRRSGIAKESLEKAGYQEVYNGGGYDSLKASAGN</sequence>
<evidence type="ECO:0000259" key="2">
    <source>
        <dbReference type="PROSITE" id="PS50206"/>
    </source>
</evidence>
<keyword evidence="4" id="KW-0808">Transferase</keyword>
<keyword evidence="5" id="KW-1185">Reference proteome</keyword>
<reference evidence="4 5" key="1">
    <citation type="submission" date="2018-06" db="EMBL/GenBank/DDBJ databases">
        <authorList>
            <consortium name="Pathogen Informatics"/>
            <person name="Doyle S."/>
        </authorList>
    </citation>
    <scope>NUCLEOTIDE SEQUENCE [LARGE SCALE GENOMIC DNA]</scope>
    <source>
        <strain evidence="4 5">NCTC10738</strain>
    </source>
</reference>
<evidence type="ECO:0000256" key="1">
    <source>
        <dbReference type="SAM" id="SignalP"/>
    </source>
</evidence>
<feature type="chain" id="PRO_5016657027" evidence="1">
    <location>
        <begin position="30"/>
        <end position="127"/>
    </location>
</feature>
<reference evidence="3" key="2">
    <citation type="submission" date="2021-05" db="EMBL/GenBank/DDBJ databases">
        <title>Molecular characterization for Shewanella algae harboring chromosomal blaOXA-55-like strains isolated from clinical and environment sample.</title>
        <authorList>
            <person name="Ohama Y."/>
            <person name="Aoki K."/>
            <person name="Harada S."/>
            <person name="Moriya K."/>
            <person name="Ishii Y."/>
            <person name="Tateda K."/>
        </authorList>
    </citation>
    <scope>NUCLEOTIDE SEQUENCE</scope>
    <source>
        <strain evidence="3">TUM17379</strain>
    </source>
</reference>
<dbReference type="Proteomes" id="UP000825078">
    <property type="component" value="Chromosome"/>
</dbReference>
<dbReference type="EMBL" id="AP024613">
    <property type="protein sequence ID" value="BCV45553.1"/>
    <property type="molecule type" value="Genomic_DNA"/>
</dbReference>
<dbReference type="FunFam" id="3.40.250.10:FF:000049">
    <property type="entry name" value="Phage shock protein E"/>
    <property type="match status" value="1"/>
</dbReference>
<organism evidence="4 5">
    <name type="scientific">Shewanella algae</name>
    <dbReference type="NCBI Taxonomy" id="38313"/>
    <lineage>
        <taxon>Bacteria</taxon>
        <taxon>Pseudomonadati</taxon>
        <taxon>Pseudomonadota</taxon>
        <taxon>Gammaproteobacteria</taxon>
        <taxon>Alteromonadales</taxon>
        <taxon>Shewanellaceae</taxon>
        <taxon>Shewanella</taxon>
    </lineage>
</organism>
<feature type="signal peptide" evidence="1">
    <location>
        <begin position="1"/>
        <end position="29"/>
    </location>
</feature>
<keyword evidence="1" id="KW-0732">Signal</keyword>
<dbReference type="PANTHER" id="PTHR45431">
    <property type="entry name" value="RHODANESE-LIKE DOMAIN-CONTAINING PROTEIN 15, CHLOROPLASTIC"/>
    <property type="match status" value="1"/>
</dbReference>
<dbReference type="GO" id="GO:0004792">
    <property type="term" value="F:thiosulfate-cyanide sulfurtransferase activity"/>
    <property type="evidence" value="ECO:0007669"/>
    <property type="project" value="UniProtKB-EC"/>
</dbReference>
<dbReference type="InterPro" id="IPR052367">
    <property type="entry name" value="Thiosulfate_ST/Rhodanese-like"/>
</dbReference>
<evidence type="ECO:0000313" key="3">
    <source>
        <dbReference type="EMBL" id="BCV45553.1"/>
    </source>
</evidence>
<dbReference type="AlphaFoldDB" id="A0A380BIU0"/>
<gene>
    <name evidence="4" type="primary">pspE</name>
    <name evidence="4" type="ORF">NCTC10738_03440</name>
    <name evidence="3" type="ORF">TUM17379_25710</name>
</gene>
<dbReference type="EMBL" id="UGYO01000002">
    <property type="protein sequence ID" value="SUJ02108.1"/>
    <property type="molecule type" value="Genomic_DNA"/>
</dbReference>
<accession>A0A380BIU0</accession>
<dbReference type="SUPFAM" id="SSF52821">
    <property type="entry name" value="Rhodanese/Cell cycle control phosphatase"/>
    <property type="match status" value="1"/>
</dbReference>
<dbReference type="CDD" id="cd00158">
    <property type="entry name" value="RHOD"/>
    <property type="match status" value="1"/>
</dbReference>
<dbReference type="SMART" id="SM00450">
    <property type="entry name" value="RHOD"/>
    <property type="match status" value="1"/>
</dbReference>
<feature type="domain" description="Rhodanese" evidence="2">
    <location>
        <begin position="41"/>
        <end position="126"/>
    </location>
</feature>
<dbReference type="Gene3D" id="3.40.250.10">
    <property type="entry name" value="Rhodanese-like domain"/>
    <property type="match status" value="1"/>
</dbReference>
<dbReference type="InterPro" id="IPR036873">
    <property type="entry name" value="Rhodanese-like_dom_sf"/>
</dbReference>
<protein>
    <submittedName>
        <fullName evidence="4">Thiosulfate sulfurtransferase PspE</fullName>
        <ecNumber evidence="4">2.8.1.1</ecNumber>
    </submittedName>
</protein>